<name>A0A7V5H531_CALAY</name>
<proteinExistence type="predicted"/>
<feature type="non-terminal residue" evidence="2">
    <location>
        <position position="1"/>
    </location>
</feature>
<protein>
    <submittedName>
        <fullName evidence="2">Tetratricopeptide repeat protein</fullName>
    </submittedName>
</protein>
<gene>
    <name evidence="2" type="ORF">ENL21_09605</name>
</gene>
<dbReference type="Proteomes" id="UP000886111">
    <property type="component" value="Unassembled WGS sequence"/>
</dbReference>
<dbReference type="Gene3D" id="1.25.40.10">
    <property type="entry name" value="Tetratricopeptide repeat domain"/>
    <property type="match status" value="1"/>
</dbReference>
<sequence>WVARALFAAGMCYEKLKQTEQARKVYKELVEKFPTERITNKAKERLAGL</sequence>
<evidence type="ECO:0000256" key="1">
    <source>
        <dbReference type="PROSITE-ProRule" id="PRU00339"/>
    </source>
</evidence>
<dbReference type="AlphaFoldDB" id="A0A7V5H531"/>
<feature type="repeat" description="TPR" evidence="1">
    <location>
        <begin position="3"/>
        <end position="36"/>
    </location>
</feature>
<dbReference type="EMBL" id="DRTD01000722">
    <property type="protein sequence ID" value="HHE56026.1"/>
    <property type="molecule type" value="Genomic_DNA"/>
</dbReference>
<dbReference type="InterPro" id="IPR019734">
    <property type="entry name" value="TPR_rpt"/>
</dbReference>
<organism evidence="2">
    <name type="scientific">Caldithrix abyssi</name>
    <dbReference type="NCBI Taxonomy" id="187145"/>
    <lineage>
        <taxon>Bacteria</taxon>
        <taxon>Pseudomonadati</taxon>
        <taxon>Calditrichota</taxon>
        <taxon>Calditrichia</taxon>
        <taxon>Calditrichales</taxon>
        <taxon>Calditrichaceae</taxon>
        <taxon>Caldithrix</taxon>
    </lineage>
</organism>
<keyword evidence="1" id="KW-0802">TPR repeat</keyword>
<dbReference type="InterPro" id="IPR011990">
    <property type="entry name" value="TPR-like_helical_dom_sf"/>
</dbReference>
<dbReference type="PROSITE" id="PS50005">
    <property type="entry name" value="TPR"/>
    <property type="match status" value="1"/>
</dbReference>
<evidence type="ECO:0000313" key="2">
    <source>
        <dbReference type="EMBL" id="HHE56026.1"/>
    </source>
</evidence>
<dbReference type="Pfam" id="PF13174">
    <property type="entry name" value="TPR_6"/>
    <property type="match status" value="1"/>
</dbReference>
<dbReference type="SUPFAM" id="SSF48452">
    <property type="entry name" value="TPR-like"/>
    <property type="match status" value="1"/>
</dbReference>
<comment type="caution">
    <text evidence="2">The sequence shown here is derived from an EMBL/GenBank/DDBJ whole genome shotgun (WGS) entry which is preliminary data.</text>
</comment>
<reference evidence="2" key="1">
    <citation type="journal article" date="2020" name="mSystems">
        <title>Genome- and Community-Level Interaction Insights into Carbon Utilization and Element Cycling Functions of Hydrothermarchaeota in Hydrothermal Sediment.</title>
        <authorList>
            <person name="Zhou Z."/>
            <person name="Liu Y."/>
            <person name="Xu W."/>
            <person name="Pan J."/>
            <person name="Luo Z.H."/>
            <person name="Li M."/>
        </authorList>
    </citation>
    <scope>NUCLEOTIDE SEQUENCE [LARGE SCALE GENOMIC DNA]</scope>
    <source>
        <strain evidence="2">HyVt-76</strain>
    </source>
</reference>
<accession>A0A7V5H531</accession>